<accession>A0A0L0F3P7</accession>
<proteinExistence type="predicted"/>
<gene>
    <name evidence="1" type="ORF">SARC_16104</name>
</gene>
<feature type="non-terminal residue" evidence="1">
    <location>
        <position position="1"/>
    </location>
</feature>
<evidence type="ECO:0000313" key="1">
    <source>
        <dbReference type="EMBL" id="KNC71355.1"/>
    </source>
</evidence>
<dbReference type="GeneID" id="25916608"/>
<dbReference type="Proteomes" id="UP000054560">
    <property type="component" value="Unassembled WGS sequence"/>
</dbReference>
<dbReference type="EMBL" id="KQ248951">
    <property type="protein sequence ID" value="KNC71355.1"/>
    <property type="molecule type" value="Genomic_DNA"/>
</dbReference>
<organism evidence="1 2">
    <name type="scientific">Sphaeroforma arctica JP610</name>
    <dbReference type="NCBI Taxonomy" id="667725"/>
    <lineage>
        <taxon>Eukaryota</taxon>
        <taxon>Ichthyosporea</taxon>
        <taxon>Ichthyophonida</taxon>
        <taxon>Sphaeroforma</taxon>
    </lineage>
</organism>
<evidence type="ECO:0000313" key="2">
    <source>
        <dbReference type="Proteomes" id="UP000054560"/>
    </source>
</evidence>
<protein>
    <submittedName>
        <fullName evidence="1">Uncharacterized protein</fullName>
    </submittedName>
</protein>
<keyword evidence="2" id="KW-1185">Reference proteome</keyword>
<name>A0A0L0F3P7_9EUKA</name>
<sequence length="61" mass="6854">GRPAKVPNFDSDYKLESCMQARRRASGALQVGSSFGFMQLLQTFIPEHHFEKKVGRWPGSA</sequence>
<dbReference type="RefSeq" id="XP_014145257.1">
    <property type="nucleotide sequence ID" value="XM_014289782.1"/>
</dbReference>
<reference evidence="1 2" key="1">
    <citation type="submission" date="2011-02" db="EMBL/GenBank/DDBJ databases">
        <title>The Genome Sequence of Sphaeroforma arctica JP610.</title>
        <authorList>
            <consortium name="The Broad Institute Genome Sequencing Platform"/>
            <person name="Russ C."/>
            <person name="Cuomo C."/>
            <person name="Young S.K."/>
            <person name="Zeng Q."/>
            <person name="Gargeya S."/>
            <person name="Alvarado L."/>
            <person name="Berlin A."/>
            <person name="Chapman S.B."/>
            <person name="Chen Z."/>
            <person name="Freedman E."/>
            <person name="Gellesch M."/>
            <person name="Goldberg J."/>
            <person name="Griggs A."/>
            <person name="Gujja S."/>
            <person name="Heilman E."/>
            <person name="Heiman D."/>
            <person name="Howarth C."/>
            <person name="Mehta T."/>
            <person name="Neiman D."/>
            <person name="Pearson M."/>
            <person name="Roberts A."/>
            <person name="Saif S."/>
            <person name="Shea T."/>
            <person name="Shenoy N."/>
            <person name="Sisk P."/>
            <person name="Stolte C."/>
            <person name="Sykes S."/>
            <person name="White J."/>
            <person name="Yandava C."/>
            <person name="Burger G."/>
            <person name="Gray M.W."/>
            <person name="Holland P.W.H."/>
            <person name="King N."/>
            <person name="Lang F.B.F."/>
            <person name="Roger A.J."/>
            <person name="Ruiz-Trillo I."/>
            <person name="Haas B."/>
            <person name="Nusbaum C."/>
            <person name="Birren B."/>
        </authorList>
    </citation>
    <scope>NUCLEOTIDE SEQUENCE [LARGE SCALE GENOMIC DNA]</scope>
    <source>
        <strain evidence="1 2">JP610</strain>
    </source>
</reference>
<dbReference type="AlphaFoldDB" id="A0A0L0F3P7"/>